<protein>
    <submittedName>
        <fullName evidence="1">Uncharacterized protein</fullName>
    </submittedName>
</protein>
<proteinExistence type="predicted"/>
<evidence type="ECO:0000313" key="1">
    <source>
        <dbReference type="EMBL" id="TSE06050.1"/>
    </source>
</evidence>
<name>A0A554VFL7_9FLAO</name>
<accession>A0A554VFL7</accession>
<dbReference type="AlphaFoldDB" id="A0A554VFL7"/>
<dbReference type="RefSeq" id="WP_143917741.1">
    <property type="nucleotide sequence ID" value="NZ_CANMIK010000053.1"/>
</dbReference>
<sequence>MNFDKIYIIDYNKLIVWLLPTFLRQPKRFAWLEVLITPVKVLHVDFLKYRKQVNYKLSHNSQVCYLQKVLNDAFDNELRRIYIENGVFLKALYVYTPEEELPVYIGTEYIYSDEDLIGGQDDFIVNVPIDLKPSSTIALEGILSDMKGLINEYKLASKTYSITWTE</sequence>
<reference evidence="1 2" key="1">
    <citation type="submission" date="2019-07" db="EMBL/GenBank/DDBJ databases">
        <title>The draft genome sequence of Aquimarina algiphila M91.</title>
        <authorList>
            <person name="Meng X."/>
        </authorList>
    </citation>
    <scope>NUCLEOTIDE SEQUENCE [LARGE SCALE GENOMIC DNA]</scope>
    <source>
        <strain evidence="1 2">M91</strain>
    </source>
</reference>
<dbReference type="OrthoDB" id="1072575at2"/>
<dbReference type="EMBL" id="VLNR01000050">
    <property type="protein sequence ID" value="TSE06050.1"/>
    <property type="molecule type" value="Genomic_DNA"/>
</dbReference>
<comment type="caution">
    <text evidence="1">The sequence shown here is derived from an EMBL/GenBank/DDBJ whole genome shotgun (WGS) entry which is preliminary data.</text>
</comment>
<keyword evidence="2" id="KW-1185">Reference proteome</keyword>
<dbReference type="Proteomes" id="UP000318833">
    <property type="component" value="Unassembled WGS sequence"/>
</dbReference>
<gene>
    <name evidence="1" type="ORF">FOF46_20585</name>
</gene>
<evidence type="ECO:0000313" key="2">
    <source>
        <dbReference type="Proteomes" id="UP000318833"/>
    </source>
</evidence>
<organism evidence="1 2">
    <name type="scientific">Aquimarina algiphila</name>
    <dbReference type="NCBI Taxonomy" id="2047982"/>
    <lineage>
        <taxon>Bacteria</taxon>
        <taxon>Pseudomonadati</taxon>
        <taxon>Bacteroidota</taxon>
        <taxon>Flavobacteriia</taxon>
        <taxon>Flavobacteriales</taxon>
        <taxon>Flavobacteriaceae</taxon>
        <taxon>Aquimarina</taxon>
    </lineage>
</organism>